<dbReference type="Gene3D" id="1.20.1250.20">
    <property type="entry name" value="MFS general substrate transporter like domains"/>
    <property type="match status" value="2"/>
</dbReference>
<feature type="transmembrane region" description="Helical" evidence="10">
    <location>
        <begin position="76"/>
        <end position="95"/>
    </location>
</feature>
<dbReference type="PROSITE" id="PS50850">
    <property type="entry name" value="MFS"/>
    <property type="match status" value="1"/>
</dbReference>
<dbReference type="SUPFAM" id="SSF103473">
    <property type="entry name" value="MFS general substrate transporter"/>
    <property type="match status" value="1"/>
</dbReference>
<dbReference type="FunFam" id="1.20.1250.20:FF:000122">
    <property type="entry name" value="D-xylose transporter XylE"/>
    <property type="match status" value="1"/>
</dbReference>
<dbReference type="InterPro" id="IPR036259">
    <property type="entry name" value="MFS_trans_sf"/>
</dbReference>
<dbReference type="RefSeq" id="WP_092018156.1">
    <property type="nucleotide sequence ID" value="NZ_FOXH01000009.1"/>
</dbReference>
<comment type="similarity">
    <text evidence="2 9">Belongs to the major facilitator superfamily. Sugar transporter (TC 2.A.1.1) family.</text>
</comment>
<dbReference type="GO" id="GO:0005886">
    <property type="term" value="C:plasma membrane"/>
    <property type="evidence" value="ECO:0007669"/>
    <property type="project" value="UniProtKB-SubCell"/>
</dbReference>
<evidence type="ECO:0000256" key="7">
    <source>
        <dbReference type="ARBA" id="ARBA00022989"/>
    </source>
</evidence>
<feature type="transmembrane region" description="Helical" evidence="10">
    <location>
        <begin position="12"/>
        <end position="35"/>
    </location>
</feature>
<evidence type="ECO:0000313" key="13">
    <source>
        <dbReference type="Proteomes" id="UP000199306"/>
    </source>
</evidence>
<dbReference type="Pfam" id="PF00083">
    <property type="entry name" value="Sugar_tr"/>
    <property type="match status" value="1"/>
</dbReference>
<dbReference type="InterPro" id="IPR050820">
    <property type="entry name" value="MFS_Sugar_Transporter"/>
</dbReference>
<dbReference type="EMBL" id="FOXH01000009">
    <property type="protein sequence ID" value="SFQ07150.1"/>
    <property type="molecule type" value="Genomic_DNA"/>
</dbReference>
<evidence type="ECO:0000256" key="3">
    <source>
        <dbReference type="ARBA" id="ARBA00022448"/>
    </source>
</evidence>
<feature type="transmembrane region" description="Helical" evidence="10">
    <location>
        <begin position="169"/>
        <end position="191"/>
    </location>
</feature>
<feature type="transmembrane region" description="Helical" evidence="10">
    <location>
        <begin position="251"/>
        <end position="272"/>
    </location>
</feature>
<evidence type="ECO:0000256" key="6">
    <source>
        <dbReference type="ARBA" id="ARBA00022692"/>
    </source>
</evidence>
<dbReference type="InterPro" id="IPR005828">
    <property type="entry name" value="MFS_sugar_transport-like"/>
</dbReference>
<feature type="transmembrane region" description="Helical" evidence="10">
    <location>
        <begin position="343"/>
        <end position="368"/>
    </location>
</feature>
<gene>
    <name evidence="12" type="ORF">SAMN04515674_109133</name>
</gene>
<dbReference type="GO" id="GO:1904659">
    <property type="term" value="P:D-glucose transmembrane transport"/>
    <property type="evidence" value="ECO:0007669"/>
    <property type="project" value="TreeGrafter"/>
</dbReference>
<keyword evidence="13" id="KW-1185">Reference proteome</keyword>
<feature type="transmembrane region" description="Helical" evidence="10">
    <location>
        <begin position="101"/>
        <end position="122"/>
    </location>
</feature>
<accession>A0A1I5VI28</accession>
<dbReference type="NCBIfam" id="TIGR00879">
    <property type="entry name" value="SP"/>
    <property type="match status" value="1"/>
</dbReference>
<protein>
    <submittedName>
        <fullName evidence="12">MFS transporter, SP family, arabinose:H+ symporter</fullName>
    </submittedName>
</protein>
<evidence type="ECO:0000256" key="2">
    <source>
        <dbReference type="ARBA" id="ARBA00010992"/>
    </source>
</evidence>
<keyword evidence="6 10" id="KW-0812">Transmembrane</keyword>
<keyword evidence="4" id="KW-1003">Cell membrane</keyword>
<comment type="subcellular location">
    <subcellularLocation>
        <location evidence="1">Cell membrane</location>
        <topology evidence="1">Multi-pass membrane protein</topology>
    </subcellularLocation>
</comment>
<evidence type="ECO:0000256" key="4">
    <source>
        <dbReference type="ARBA" id="ARBA00022475"/>
    </source>
</evidence>
<dbReference type="InterPro" id="IPR047984">
    <property type="entry name" value="XylE-like"/>
</dbReference>
<dbReference type="STRING" id="1079859.SAMN04515674_109133"/>
<evidence type="ECO:0000256" key="8">
    <source>
        <dbReference type="ARBA" id="ARBA00023136"/>
    </source>
</evidence>
<dbReference type="PROSITE" id="PS00217">
    <property type="entry name" value="SUGAR_TRANSPORT_2"/>
    <property type="match status" value="1"/>
</dbReference>
<dbReference type="CDD" id="cd17359">
    <property type="entry name" value="MFS_XylE_like"/>
    <property type="match status" value="1"/>
</dbReference>
<evidence type="ECO:0000313" key="12">
    <source>
        <dbReference type="EMBL" id="SFQ07150.1"/>
    </source>
</evidence>
<feature type="transmembrane region" description="Helical" evidence="10">
    <location>
        <begin position="315"/>
        <end position="337"/>
    </location>
</feature>
<dbReference type="PRINTS" id="PR00171">
    <property type="entry name" value="SUGRTRNSPORT"/>
</dbReference>
<name>A0A1I5VI28_9BACT</name>
<keyword evidence="3 9" id="KW-0813">Transport</keyword>
<organism evidence="12 13">
    <name type="scientific">Pseudarcicella hirudinis</name>
    <dbReference type="NCBI Taxonomy" id="1079859"/>
    <lineage>
        <taxon>Bacteria</taxon>
        <taxon>Pseudomonadati</taxon>
        <taxon>Bacteroidota</taxon>
        <taxon>Cytophagia</taxon>
        <taxon>Cytophagales</taxon>
        <taxon>Flectobacillaceae</taxon>
        <taxon>Pseudarcicella</taxon>
    </lineage>
</organism>
<feature type="domain" description="Major facilitator superfamily (MFS) profile" evidence="11">
    <location>
        <begin position="10"/>
        <end position="434"/>
    </location>
</feature>
<sequence length="448" mass="48945">MKQSNYVYRCTFVAAIGGLLFGYDTAVIAGAIGFIRQKYELSPGMMGWIASCALIGCAFGAMVGGFFADRLGRKKVLLISGVLFAVSSLGIMIPLNLDYFVFFRLIGGLGIGIASMIVPMYISEIAPPDIRGRLIAINQLGIVTGILAIFFVNAYIADLYDELWTVEVGWRYMFGSGIVPSFIFIVLLFSVTESPRWLAQKQDFKQALVVLNKLNTPSEAEIELEAIKISVQGEEGAYTDLIKPGLQMATFIGVSLAFFSQITGINAIMYYAPEIFKATGDGVKSALLQTIMIGVINIISTVVAILYVDKLGRKLMLMIGSGGMAVFLALIGAFFFMNMTKGYWVVMAILGYISFFGISLGPLTFVVIAEIFPNRVRAKAISVAILCLWVSTFIVSLVFPGLLKFFGGAYTFWVFAGLSAVAFLFICKVVPETKGKTLEEIEQYWSKS</sequence>
<keyword evidence="8 10" id="KW-0472">Membrane</keyword>
<dbReference type="PANTHER" id="PTHR48023">
    <property type="entry name" value="D-XYLOSE-PROTON SYMPORTER-LIKE 2"/>
    <property type="match status" value="1"/>
</dbReference>
<dbReference type="InterPro" id="IPR005829">
    <property type="entry name" value="Sugar_transporter_CS"/>
</dbReference>
<evidence type="ECO:0000259" key="11">
    <source>
        <dbReference type="PROSITE" id="PS50850"/>
    </source>
</evidence>
<feature type="transmembrane region" description="Helical" evidence="10">
    <location>
        <begin position="380"/>
        <end position="399"/>
    </location>
</feature>
<proteinExistence type="inferred from homology"/>
<dbReference type="AlphaFoldDB" id="A0A1I5VI28"/>
<dbReference type="GO" id="GO:0022857">
    <property type="term" value="F:transmembrane transporter activity"/>
    <property type="evidence" value="ECO:0007669"/>
    <property type="project" value="InterPro"/>
</dbReference>
<feature type="transmembrane region" description="Helical" evidence="10">
    <location>
        <begin position="405"/>
        <end position="426"/>
    </location>
</feature>
<feature type="transmembrane region" description="Helical" evidence="10">
    <location>
        <begin position="47"/>
        <end position="69"/>
    </location>
</feature>
<dbReference type="PROSITE" id="PS00216">
    <property type="entry name" value="SUGAR_TRANSPORT_1"/>
    <property type="match status" value="2"/>
</dbReference>
<dbReference type="InterPro" id="IPR020846">
    <property type="entry name" value="MFS_dom"/>
</dbReference>
<dbReference type="InterPro" id="IPR003663">
    <property type="entry name" value="Sugar/inositol_transpt"/>
</dbReference>
<evidence type="ECO:0000256" key="9">
    <source>
        <dbReference type="RuleBase" id="RU003346"/>
    </source>
</evidence>
<dbReference type="PANTHER" id="PTHR48023:SF4">
    <property type="entry name" value="D-XYLOSE-PROTON SYMPORTER-LIKE 2"/>
    <property type="match status" value="1"/>
</dbReference>
<reference evidence="12 13" key="1">
    <citation type="submission" date="2016-10" db="EMBL/GenBank/DDBJ databases">
        <authorList>
            <person name="de Groot N.N."/>
        </authorList>
    </citation>
    <scope>NUCLEOTIDE SEQUENCE [LARGE SCALE GENOMIC DNA]</scope>
    <source>
        <strain evidence="13">E92,LMG 26720,CCM 7988</strain>
    </source>
</reference>
<feature type="transmembrane region" description="Helical" evidence="10">
    <location>
        <begin position="287"/>
        <end position="308"/>
    </location>
</feature>
<dbReference type="OrthoDB" id="9783823at2"/>
<dbReference type="Proteomes" id="UP000199306">
    <property type="component" value="Unassembled WGS sequence"/>
</dbReference>
<evidence type="ECO:0000256" key="1">
    <source>
        <dbReference type="ARBA" id="ARBA00004651"/>
    </source>
</evidence>
<evidence type="ECO:0000256" key="5">
    <source>
        <dbReference type="ARBA" id="ARBA00022597"/>
    </source>
</evidence>
<feature type="transmembrane region" description="Helical" evidence="10">
    <location>
        <begin position="134"/>
        <end position="157"/>
    </location>
</feature>
<keyword evidence="5" id="KW-0762">Sugar transport</keyword>
<keyword evidence="7 10" id="KW-1133">Transmembrane helix</keyword>
<evidence type="ECO:0000256" key="10">
    <source>
        <dbReference type="SAM" id="Phobius"/>
    </source>
</evidence>